<dbReference type="Pfam" id="PF01281">
    <property type="entry name" value="Ribosomal_L9_N"/>
    <property type="match status" value="1"/>
</dbReference>
<dbReference type="InterPro" id="IPR000244">
    <property type="entry name" value="Ribosomal_bL9"/>
</dbReference>
<dbReference type="GO" id="GO:1990904">
    <property type="term" value="C:ribonucleoprotein complex"/>
    <property type="evidence" value="ECO:0007669"/>
    <property type="project" value="UniProtKB-KW"/>
</dbReference>
<evidence type="ECO:0000259" key="5">
    <source>
        <dbReference type="Pfam" id="PF01281"/>
    </source>
</evidence>
<keyword evidence="7" id="KW-1185">Reference proteome</keyword>
<dbReference type="InterPro" id="IPR020070">
    <property type="entry name" value="Ribosomal_bL9_N"/>
</dbReference>
<sequence>MASLTRPSLLPQCISCSRRISEYGLKAWLPFQQQQTRGKKTDTNKADFITVRLLKNVATFGKKGSIVPVKRSIMRNTWYHRRWADYIPWAELRTLTTLKTPMERDWDYGRAADLPLDSISASVVKAAETAASTTQPVTLSTLSPQRTFELLSIFVPASLVLRRTPISKDTSEPTPNNNHVDLSSPGPKKPYLGEIYGSVSPADLASEIVRSLALNDEASMVQVSEADIRFVNIVGAAAEEVAANNRIKYLGDFDFEVQVRGLESEAHKGLLRRKVRVVV</sequence>
<dbReference type="SUPFAM" id="SSF55658">
    <property type="entry name" value="L9 N-domain-like"/>
    <property type="match status" value="1"/>
</dbReference>
<dbReference type="EMBL" id="ML996567">
    <property type="protein sequence ID" value="KAF2761253.1"/>
    <property type="molecule type" value="Genomic_DNA"/>
</dbReference>
<dbReference type="InterPro" id="IPR009027">
    <property type="entry name" value="Ribosomal_bL9/RNase_H1_N"/>
</dbReference>
<dbReference type="Proteomes" id="UP000799437">
    <property type="component" value="Unassembled WGS sequence"/>
</dbReference>
<proteinExistence type="inferred from homology"/>
<evidence type="ECO:0000256" key="2">
    <source>
        <dbReference type="ARBA" id="ARBA00022980"/>
    </source>
</evidence>
<keyword evidence="3" id="KW-0687">Ribonucleoprotein</keyword>
<dbReference type="PANTHER" id="PTHR21368">
    <property type="entry name" value="50S RIBOSOMAL PROTEIN L9"/>
    <property type="match status" value="1"/>
</dbReference>
<dbReference type="GO" id="GO:0006412">
    <property type="term" value="P:translation"/>
    <property type="evidence" value="ECO:0007669"/>
    <property type="project" value="InterPro"/>
</dbReference>
<evidence type="ECO:0000256" key="3">
    <source>
        <dbReference type="ARBA" id="ARBA00023274"/>
    </source>
</evidence>
<accession>A0A6A6WEV8</accession>
<evidence type="ECO:0000313" key="6">
    <source>
        <dbReference type="EMBL" id="KAF2761253.1"/>
    </source>
</evidence>
<dbReference type="OrthoDB" id="5555409at2759"/>
<dbReference type="GO" id="GO:0003735">
    <property type="term" value="F:structural constituent of ribosome"/>
    <property type="evidence" value="ECO:0007669"/>
    <property type="project" value="InterPro"/>
</dbReference>
<name>A0A6A6WEV8_9PEZI</name>
<evidence type="ECO:0000313" key="7">
    <source>
        <dbReference type="Proteomes" id="UP000799437"/>
    </source>
</evidence>
<dbReference type="GeneID" id="54484523"/>
<feature type="domain" description="Ribosomal protein L9" evidence="5">
    <location>
        <begin position="50"/>
        <end position="93"/>
    </location>
</feature>
<dbReference type="InterPro" id="IPR036935">
    <property type="entry name" value="Ribosomal_bL9_N_sf"/>
</dbReference>
<reference evidence="6" key="1">
    <citation type="journal article" date="2020" name="Stud. Mycol.">
        <title>101 Dothideomycetes genomes: a test case for predicting lifestyles and emergence of pathogens.</title>
        <authorList>
            <person name="Haridas S."/>
            <person name="Albert R."/>
            <person name="Binder M."/>
            <person name="Bloem J."/>
            <person name="Labutti K."/>
            <person name="Salamov A."/>
            <person name="Andreopoulos B."/>
            <person name="Baker S."/>
            <person name="Barry K."/>
            <person name="Bills G."/>
            <person name="Bluhm B."/>
            <person name="Cannon C."/>
            <person name="Castanera R."/>
            <person name="Culley D."/>
            <person name="Daum C."/>
            <person name="Ezra D."/>
            <person name="Gonzalez J."/>
            <person name="Henrissat B."/>
            <person name="Kuo A."/>
            <person name="Liang C."/>
            <person name="Lipzen A."/>
            <person name="Lutzoni F."/>
            <person name="Magnuson J."/>
            <person name="Mondo S."/>
            <person name="Nolan M."/>
            <person name="Ohm R."/>
            <person name="Pangilinan J."/>
            <person name="Park H.-J."/>
            <person name="Ramirez L."/>
            <person name="Alfaro M."/>
            <person name="Sun H."/>
            <person name="Tritt A."/>
            <person name="Yoshinaga Y."/>
            <person name="Zwiers L.-H."/>
            <person name="Turgeon B."/>
            <person name="Goodwin S."/>
            <person name="Spatafora J."/>
            <person name="Crous P."/>
            <person name="Grigoriev I."/>
        </authorList>
    </citation>
    <scope>NUCLEOTIDE SEQUENCE</scope>
    <source>
        <strain evidence="6">CBS 121739</strain>
    </source>
</reference>
<protein>
    <recommendedName>
        <fullName evidence="5">Ribosomal protein L9 domain-containing protein</fullName>
    </recommendedName>
</protein>
<evidence type="ECO:0000256" key="1">
    <source>
        <dbReference type="ARBA" id="ARBA00010605"/>
    </source>
</evidence>
<organism evidence="6 7">
    <name type="scientific">Pseudovirgaria hyperparasitica</name>
    <dbReference type="NCBI Taxonomy" id="470096"/>
    <lineage>
        <taxon>Eukaryota</taxon>
        <taxon>Fungi</taxon>
        <taxon>Dikarya</taxon>
        <taxon>Ascomycota</taxon>
        <taxon>Pezizomycotina</taxon>
        <taxon>Dothideomycetes</taxon>
        <taxon>Dothideomycetes incertae sedis</taxon>
        <taxon>Acrospermales</taxon>
        <taxon>Acrospermaceae</taxon>
        <taxon>Pseudovirgaria</taxon>
    </lineage>
</organism>
<keyword evidence="2" id="KW-0689">Ribosomal protein</keyword>
<feature type="compositionally biased region" description="Polar residues" evidence="4">
    <location>
        <begin position="172"/>
        <end position="181"/>
    </location>
</feature>
<dbReference type="Gene3D" id="3.40.5.10">
    <property type="entry name" value="Ribosomal protein L9, N-terminal domain"/>
    <property type="match status" value="1"/>
</dbReference>
<dbReference type="AlphaFoldDB" id="A0A6A6WEV8"/>
<gene>
    <name evidence="6" type="ORF">EJ05DRAFT_473789</name>
</gene>
<evidence type="ECO:0000256" key="4">
    <source>
        <dbReference type="SAM" id="MobiDB-lite"/>
    </source>
</evidence>
<feature type="region of interest" description="Disordered" evidence="4">
    <location>
        <begin position="166"/>
        <end position="185"/>
    </location>
</feature>
<comment type="similarity">
    <text evidence="1">Belongs to the bacterial ribosomal protein bL9 family.</text>
</comment>
<dbReference type="RefSeq" id="XP_033603704.1">
    <property type="nucleotide sequence ID" value="XM_033743469.1"/>
</dbReference>
<dbReference type="GO" id="GO:0005840">
    <property type="term" value="C:ribosome"/>
    <property type="evidence" value="ECO:0007669"/>
    <property type="project" value="UniProtKB-KW"/>
</dbReference>